<accession>A0AAN6IY71</accession>
<reference evidence="1" key="1">
    <citation type="submission" date="2023-01" db="EMBL/GenBank/DDBJ databases">
        <title>Exophiala dermititidis isolated from Cystic Fibrosis Patient.</title>
        <authorList>
            <person name="Kurbessoian T."/>
            <person name="Crocker A."/>
            <person name="Murante D."/>
            <person name="Hogan D.A."/>
            <person name="Stajich J.E."/>
        </authorList>
    </citation>
    <scope>NUCLEOTIDE SEQUENCE</scope>
    <source>
        <strain evidence="1">Ex8</strain>
    </source>
</reference>
<name>A0AAN6IY71_EXODE</name>
<evidence type="ECO:0000313" key="1">
    <source>
        <dbReference type="EMBL" id="KAJ8995609.1"/>
    </source>
</evidence>
<evidence type="ECO:0000313" key="2">
    <source>
        <dbReference type="Proteomes" id="UP001161757"/>
    </source>
</evidence>
<dbReference type="Proteomes" id="UP001161757">
    <property type="component" value="Unassembled WGS sequence"/>
</dbReference>
<proteinExistence type="predicted"/>
<organism evidence="1 2">
    <name type="scientific">Exophiala dermatitidis</name>
    <name type="common">Black yeast-like fungus</name>
    <name type="synonym">Wangiella dermatitidis</name>
    <dbReference type="NCBI Taxonomy" id="5970"/>
    <lineage>
        <taxon>Eukaryota</taxon>
        <taxon>Fungi</taxon>
        <taxon>Dikarya</taxon>
        <taxon>Ascomycota</taxon>
        <taxon>Pezizomycotina</taxon>
        <taxon>Eurotiomycetes</taxon>
        <taxon>Chaetothyriomycetidae</taxon>
        <taxon>Chaetothyriales</taxon>
        <taxon>Herpotrichiellaceae</taxon>
        <taxon>Exophiala</taxon>
    </lineage>
</organism>
<dbReference type="AlphaFoldDB" id="A0AAN6IY71"/>
<comment type="caution">
    <text evidence="1">The sequence shown here is derived from an EMBL/GenBank/DDBJ whole genome shotgun (WGS) entry which is preliminary data.</text>
</comment>
<dbReference type="EMBL" id="JAJGCB010000001">
    <property type="protein sequence ID" value="KAJ8995609.1"/>
    <property type="molecule type" value="Genomic_DNA"/>
</dbReference>
<gene>
    <name evidence="1" type="ORF">HRR80_000374</name>
</gene>
<protein>
    <submittedName>
        <fullName evidence="1">Uncharacterized protein</fullName>
    </submittedName>
</protein>
<sequence>MTQLAGSTMKKHKDNLLENLPATAKFYALEADGAISLGDAWMSQSSTKYHHRLPTAARAALALSELCVEKGHGKVFILLPHPATRRAKDGSTFPGQQAVKAVPELFYLPGHWSEADRTEWLSSTPLQRLHRLTSRYGWVNDEVPVLPFSIEVQEKQRAERPELSGFTQAIVTVYLSPQPYVGYTADMRAYCVREFTTLTGKQADRDLPYSTKFTCNWGAGWATFDAFRVTGGQGILDTLERWYRNPVPGKEECLTTVGVLRSRLRLAARDAQAARAARDAAASAVADEEEEDEVQTIHD</sequence>